<evidence type="ECO:0000256" key="1">
    <source>
        <dbReference type="ARBA" id="ARBA00022730"/>
    </source>
</evidence>
<dbReference type="PROSITE" id="PS00486">
    <property type="entry name" value="DNA_MISMATCH_REPAIR_2"/>
    <property type="match status" value="1"/>
</dbReference>
<evidence type="ECO:0000256" key="8">
    <source>
        <dbReference type="SAM" id="Coils"/>
    </source>
</evidence>
<accession>A0A941DWF6</accession>
<evidence type="ECO:0000256" key="9">
    <source>
        <dbReference type="SAM" id="MobiDB-lite"/>
    </source>
</evidence>
<evidence type="ECO:0000313" key="11">
    <source>
        <dbReference type="EMBL" id="MBR7797980.1"/>
    </source>
</evidence>
<dbReference type="GO" id="GO:0072344">
    <property type="term" value="P:rescue of stalled ribosome"/>
    <property type="evidence" value="ECO:0007669"/>
    <property type="project" value="UniProtKB-UniRule"/>
</dbReference>
<dbReference type="GO" id="GO:0004519">
    <property type="term" value="F:endonuclease activity"/>
    <property type="evidence" value="ECO:0007669"/>
    <property type="project" value="UniProtKB-UniRule"/>
</dbReference>
<comment type="caution">
    <text evidence="11">The sequence shown here is derived from an EMBL/GenBank/DDBJ whole genome shotgun (WGS) entry which is preliminary data.</text>
</comment>
<dbReference type="SMART" id="SM00533">
    <property type="entry name" value="MUTSd"/>
    <property type="match status" value="1"/>
</dbReference>
<evidence type="ECO:0000256" key="3">
    <source>
        <dbReference type="ARBA" id="ARBA00022801"/>
    </source>
</evidence>
<dbReference type="InterPro" id="IPR002625">
    <property type="entry name" value="Smr_dom"/>
</dbReference>
<feature type="binding site" evidence="7">
    <location>
        <begin position="330"/>
        <end position="337"/>
    </location>
    <ligand>
        <name>ATP</name>
        <dbReference type="ChEBI" id="CHEBI:30616"/>
    </ligand>
</feature>
<dbReference type="GO" id="GO:0016887">
    <property type="term" value="F:ATP hydrolysis activity"/>
    <property type="evidence" value="ECO:0007669"/>
    <property type="project" value="InterPro"/>
</dbReference>
<feature type="domain" description="Smr" evidence="10">
    <location>
        <begin position="704"/>
        <end position="779"/>
    </location>
</feature>
<dbReference type="Pfam" id="PF01713">
    <property type="entry name" value="Smr"/>
    <property type="match status" value="1"/>
</dbReference>
<dbReference type="AlphaFoldDB" id="A0A941DWF6"/>
<dbReference type="SUPFAM" id="SSF52540">
    <property type="entry name" value="P-loop containing nucleoside triphosphate hydrolases"/>
    <property type="match status" value="1"/>
</dbReference>
<dbReference type="PANTHER" id="PTHR48466:SF2">
    <property type="entry name" value="OS10G0509000 PROTEIN"/>
    <property type="match status" value="1"/>
</dbReference>
<dbReference type="PIRSF" id="PIRSF005814">
    <property type="entry name" value="MutS_YshD"/>
    <property type="match status" value="1"/>
</dbReference>
<keyword evidence="8" id="KW-0175">Coiled coil</keyword>
<dbReference type="Gene3D" id="3.30.1370.110">
    <property type="match status" value="1"/>
</dbReference>
<dbReference type="HAMAP" id="MF_00092">
    <property type="entry name" value="MutS2"/>
    <property type="match status" value="1"/>
</dbReference>
<dbReference type="InterPro" id="IPR046893">
    <property type="entry name" value="MSSS"/>
</dbReference>
<dbReference type="GO" id="GO:0005524">
    <property type="term" value="F:ATP binding"/>
    <property type="evidence" value="ECO:0007669"/>
    <property type="project" value="UniProtKB-UniRule"/>
</dbReference>
<feature type="region of interest" description="Disordered" evidence="9">
    <location>
        <begin position="759"/>
        <end position="779"/>
    </location>
</feature>
<dbReference type="InterPro" id="IPR045076">
    <property type="entry name" value="MutS"/>
</dbReference>
<evidence type="ECO:0000256" key="5">
    <source>
        <dbReference type="ARBA" id="ARBA00022884"/>
    </source>
</evidence>
<evidence type="ECO:0000313" key="12">
    <source>
        <dbReference type="Proteomes" id="UP000675284"/>
    </source>
</evidence>
<organism evidence="11 12">
    <name type="scientific">Virgibacillus salarius</name>
    <dbReference type="NCBI Taxonomy" id="447199"/>
    <lineage>
        <taxon>Bacteria</taxon>
        <taxon>Bacillati</taxon>
        <taxon>Bacillota</taxon>
        <taxon>Bacilli</taxon>
        <taxon>Bacillales</taxon>
        <taxon>Bacillaceae</taxon>
        <taxon>Virgibacillus</taxon>
    </lineage>
</organism>
<proteinExistence type="inferred from homology"/>
<dbReference type="InterPro" id="IPR027417">
    <property type="entry name" value="P-loop_NTPase"/>
</dbReference>
<dbReference type="SMART" id="SM00534">
    <property type="entry name" value="MUTSac"/>
    <property type="match status" value="1"/>
</dbReference>
<comment type="similarity">
    <text evidence="7">Belongs to the DNA mismatch repair MutS family. MutS2 subfamily.</text>
</comment>
<dbReference type="GO" id="GO:0043023">
    <property type="term" value="F:ribosomal large subunit binding"/>
    <property type="evidence" value="ECO:0007669"/>
    <property type="project" value="UniProtKB-UniRule"/>
</dbReference>
<dbReference type="Proteomes" id="UP000675284">
    <property type="component" value="Unassembled WGS sequence"/>
</dbReference>
<dbReference type="NCBIfam" id="TIGR01069">
    <property type="entry name" value="mutS2"/>
    <property type="match status" value="1"/>
</dbReference>
<feature type="coiled-coil region" evidence="8">
    <location>
        <begin position="564"/>
        <end position="595"/>
    </location>
</feature>
<dbReference type="Pfam" id="PF00488">
    <property type="entry name" value="MutS_V"/>
    <property type="match status" value="1"/>
</dbReference>
<dbReference type="GO" id="GO:0006298">
    <property type="term" value="P:mismatch repair"/>
    <property type="evidence" value="ECO:0007669"/>
    <property type="project" value="InterPro"/>
</dbReference>
<dbReference type="EC" id="3.6.4.-" evidence="7"/>
<evidence type="ECO:0000256" key="7">
    <source>
        <dbReference type="HAMAP-Rule" id="MF_00092"/>
    </source>
</evidence>
<comment type="subunit">
    <text evidence="7">Homodimer. Binds to stalled ribosomes, contacting rRNA.</text>
</comment>
<comment type="function">
    <text evidence="7">Endonuclease that is involved in the suppression of homologous recombination and thus may have a key role in the control of bacterial genetic diversity.</text>
</comment>
<dbReference type="SUPFAM" id="SSF48334">
    <property type="entry name" value="DNA repair protein MutS, domain III"/>
    <property type="match status" value="1"/>
</dbReference>
<feature type="region of interest" description="Disordered" evidence="9">
    <location>
        <begin position="611"/>
        <end position="634"/>
    </location>
</feature>
<dbReference type="InterPro" id="IPR007696">
    <property type="entry name" value="DNA_mismatch_repair_MutS_core"/>
</dbReference>
<feature type="coiled-coil region" evidence="8">
    <location>
        <begin position="229"/>
        <end position="256"/>
    </location>
</feature>
<dbReference type="GO" id="GO:0045910">
    <property type="term" value="P:negative regulation of DNA recombination"/>
    <property type="evidence" value="ECO:0007669"/>
    <property type="project" value="InterPro"/>
</dbReference>
<evidence type="ECO:0000256" key="4">
    <source>
        <dbReference type="ARBA" id="ARBA00022840"/>
    </source>
</evidence>
<dbReference type="EMBL" id="JAGSOT010000080">
    <property type="protein sequence ID" value="MBR7797980.1"/>
    <property type="molecule type" value="Genomic_DNA"/>
</dbReference>
<evidence type="ECO:0000256" key="2">
    <source>
        <dbReference type="ARBA" id="ARBA00022741"/>
    </source>
</evidence>
<dbReference type="SUPFAM" id="SSF160443">
    <property type="entry name" value="SMR domain-like"/>
    <property type="match status" value="1"/>
</dbReference>
<keyword evidence="7 11" id="KW-0255">Endonuclease</keyword>
<dbReference type="InterPro" id="IPR005747">
    <property type="entry name" value="MutS2"/>
</dbReference>
<dbReference type="Pfam" id="PF20297">
    <property type="entry name" value="MSSS"/>
    <property type="match status" value="1"/>
</dbReference>
<protein>
    <recommendedName>
        <fullName evidence="7">Endonuclease MutS2</fullName>
        <ecNumber evidence="7">3.1.-.-</ecNumber>
    </recommendedName>
    <alternativeName>
        <fullName evidence="7">Ribosome-associated protein quality control-upstream factor</fullName>
        <shortName evidence="7">RQC-upstream factor</shortName>
        <shortName evidence="7">RqcU</shortName>
        <ecNumber evidence="7">3.6.4.-</ecNumber>
    </alternativeName>
</protein>
<dbReference type="GO" id="GO:0019843">
    <property type="term" value="F:rRNA binding"/>
    <property type="evidence" value="ECO:0007669"/>
    <property type="project" value="UniProtKB-UniRule"/>
</dbReference>
<dbReference type="PROSITE" id="PS50828">
    <property type="entry name" value="SMR"/>
    <property type="match status" value="1"/>
</dbReference>
<keyword evidence="12" id="KW-1185">Reference proteome</keyword>
<name>A0A941DWF6_9BACI</name>
<comment type="function">
    <text evidence="7">Acts as a ribosome collision sensor, splitting the ribosome into its 2 subunits. Detects stalled/collided 70S ribosomes which it binds and splits by an ATP-hydrolysis driven conformational change. Acts upstream of the ribosome quality control system (RQC), a ribosome-associated complex that mediates the extraction of incompletely synthesized nascent chains from stalled ribosomes and their subsequent degradation. Probably generates substrates for RQC.</text>
</comment>
<keyword evidence="4 7" id="KW-0067">ATP-binding</keyword>
<dbReference type="PANTHER" id="PTHR48466">
    <property type="entry name" value="OS10G0509000 PROTEIN-RELATED"/>
    <property type="match status" value="1"/>
</dbReference>
<dbReference type="InterPro" id="IPR036063">
    <property type="entry name" value="Smr_dom_sf"/>
</dbReference>
<dbReference type="RefSeq" id="WP_166530914.1">
    <property type="nucleotide sequence ID" value="NZ_JAGSOT010000080.1"/>
</dbReference>
<reference evidence="11" key="1">
    <citation type="submission" date="2021-04" db="EMBL/GenBank/DDBJ databases">
        <title>Isolation and polyphasic classification of algal microorganism.</title>
        <authorList>
            <person name="Wang S."/>
        </authorList>
    </citation>
    <scope>NUCLEOTIDE SEQUENCE</scope>
    <source>
        <strain evidence="11">720a</strain>
    </source>
</reference>
<keyword evidence="7" id="KW-0540">Nuclease</keyword>
<dbReference type="InterPro" id="IPR000432">
    <property type="entry name" value="DNA_mismatch_repair_MutS_C"/>
</dbReference>
<keyword evidence="3 7" id="KW-0378">Hydrolase</keyword>
<evidence type="ECO:0000259" key="10">
    <source>
        <dbReference type="PROSITE" id="PS50828"/>
    </source>
</evidence>
<dbReference type="InterPro" id="IPR036187">
    <property type="entry name" value="DNA_mismatch_repair_MutS_sf"/>
</dbReference>
<dbReference type="CDD" id="cd03280">
    <property type="entry name" value="ABC_MutS2"/>
    <property type="match status" value="1"/>
</dbReference>
<gene>
    <name evidence="7" type="primary">mutS2</name>
    <name evidence="7" type="synonym">rqcU</name>
    <name evidence="11" type="ORF">KCX74_18300</name>
</gene>
<dbReference type="EC" id="3.1.-.-" evidence="7"/>
<dbReference type="GO" id="GO:0030983">
    <property type="term" value="F:mismatched DNA binding"/>
    <property type="evidence" value="ECO:0007669"/>
    <property type="project" value="InterPro"/>
</dbReference>
<dbReference type="SMART" id="SM00463">
    <property type="entry name" value="SMR"/>
    <property type="match status" value="1"/>
</dbReference>
<keyword evidence="1 7" id="KW-0699">rRNA-binding</keyword>
<keyword evidence="5 7" id="KW-0694">RNA-binding</keyword>
<dbReference type="FunFam" id="3.40.50.300:FF:000830">
    <property type="entry name" value="Endonuclease MutS2"/>
    <property type="match status" value="1"/>
</dbReference>
<sequence>MNERIFRTLEFQKIIERLTSKAETTVGKDLSQKLEPSTNMDEVLQLQNETDEAMHIQRLDKTIPLGGIFDIRASLKRSVIGGVLSTNECMDVASTIYGGRRVKDFISKLEEAFPILKELVEHISPLRDLERHIKSCIDDHGHVMDSASQKLRGIRSSIRTNESRVREKLDSYTKTKSSMLSDAIITIRNDRYVLPVKQEYRGAIGGIVHDQSASGQTLFMEPKAVVDLNNQLQEAIMNEKQEIDRILRELSAHIANEEAFLQENVRVLGKIDFMFARAKLGQSMKAAKPNMNNNGIIKMQQARHPLIDINEVVANDIEIGESYTSIVITGPNTGGKTVTLKMIGLCTLMAQSGLQIPALDGCELAVFKHVFADIGDEQSIEQNLSTFSSHMTNIVDILQHVDDQTLVLFDELGAGTDPQEGAALAMAILDEVIARNARVIATTHYPELKAYGYNREHVVNASVEFDVQTLQPTYRLLLGVPGRSNAFEISRRIGLSNHVIEQAQGHVGVDSKSVENMIASLEKSQINTEKDYAKAHELLQEATDLHHDLQRAWAEFEEKREGLYERAEEKADKAIKQAREEAEMIVSEIRNMRTEAEWKEHEWIEARKMLDSAKPNLTTKEKQQPKEKKGKKELRSGDEIKLLTINQKGTVLEKVNDKEYLVQVGIMKVKVDRNDLQFIGKQNQTIEKPLTTIKGSNYHVKTELDLRGERFEDALLRLEKYIDDALLAGYPKVSIIHGKGTGALRKGVLEFVKKHPRISDARPGEAGEGGSSVTIINLK</sequence>
<evidence type="ECO:0000256" key="6">
    <source>
        <dbReference type="ARBA" id="ARBA00023125"/>
    </source>
</evidence>
<dbReference type="GO" id="GO:0140664">
    <property type="term" value="F:ATP-dependent DNA damage sensor activity"/>
    <property type="evidence" value="ECO:0007669"/>
    <property type="project" value="InterPro"/>
</dbReference>
<keyword evidence="2 7" id="KW-0547">Nucleotide-binding</keyword>
<dbReference type="Gene3D" id="3.40.50.300">
    <property type="entry name" value="P-loop containing nucleotide triphosphate hydrolases"/>
    <property type="match status" value="1"/>
</dbReference>
<keyword evidence="6 7" id="KW-0238">DNA-binding</keyword>